<dbReference type="RefSeq" id="WP_263076690.1">
    <property type="nucleotide sequence ID" value="NZ_CP089977.1"/>
</dbReference>
<protein>
    <submittedName>
        <fullName evidence="1">DUF5363 domain-containing protein</fullName>
    </submittedName>
</protein>
<proteinExistence type="predicted"/>
<evidence type="ECO:0000313" key="1">
    <source>
        <dbReference type="EMBL" id="UXZ05190.1"/>
    </source>
</evidence>
<name>A0ABY6F532_9GAMM</name>
<reference evidence="1" key="1">
    <citation type="submission" date="2021-12" db="EMBL/GenBank/DDBJ databases">
        <title>taxonomy of Moraxella sp. ZY201224.</title>
        <authorList>
            <person name="Li F."/>
        </authorList>
    </citation>
    <scope>NUCLEOTIDE SEQUENCE</scope>
    <source>
        <strain evidence="1">ZY201224</strain>
    </source>
</reference>
<sequence>MSNQENVGFWRKLWNAYNQLCKDMGVEQGGCRSCVPKYQFDDNGKRIEHRLPVQADEANDAK</sequence>
<dbReference type="Pfam" id="PF17320">
    <property type="entry name" value="DUF5363"/>
    <property type="match status" value="1"/>
</dbReference>
<gene>
    <name evidence="1" type="ORF">LU297_01690</name>
</gene>
<keyword evidence="2" id="KW-1185">Reference proteome</keyword>
<dbReference type="InterPro" id="IPR035292">
    <property type="entry name" value="DUF5363"/>
</dbReference>
<organism evidence="1 2">
    <name type="scientific">Moraxella nasicaprae</name>
    <dbReference type="NCBI Taxonomy" id="2904122"/>
    <lineage>
        <taxon>Bacteria</taxon>
        <taxon>Pseudomonadati</taxon>
        <taxon>Pseudomonadota</taxon>
        <taxon>Gammaproteobacteria</taxon>
        <taxon>Moraxellales</taxon>
        <taxon>Moraxellaceae</taxon>
        <taxon>Moraxella</taxon>
    </lineage>
</organism>
<dbReference type="EMBL" id="CP089977">
    <property type="protein sequence ID" value="UXZ05190.1"/>
    <property type="molecule type" value="Genomic_DNA"/>
</dbReference>
<evidence type="ECO:0000313" key="2">
    <source>
        <dbReference type="Proteomes" id="UP001063782"/>
    </source>
</evidence>
<dbReference type="Proteomes" id="UP001063782">
    <property type="component" value="Chromosome"/>
</dbReference>
<accession>A0ABY6F532</accession>